<dbReference type="RefSeq" id="WP_295368680.1">
    <property type="nucleotide sequence ID" value="NZ_DYUC01000087.1"/>
</dbReference>
<evidence type="ECO:0000256" key="3">
    <source>
        <dbReference type="ARBA" id="ARBA00022475"/>
    </source>
</evidence>
<evidence type="ECO:0000256" key="6">
    <source>
        <dbReference type="ARBA" id="ARBA00023136"/>
    </source>
</evidence>
<feature type="domain" description="Citrate transporter-like" evidence="8">
    <location>
        <begin position="13"/>
        <end position="301"/>
    </location>
</feature>
<accession>A0A921MMS2</accession>
<feature type="transmembrane region" description="Helical" evidence="7">
    <location>
        <begin position="44"/>
        <end position="67"/>
    </location>
</feature>
<dbReference type="PANTHER" id="PTHR43302">
    <property type="entry name" value="TRANSPORTER ARSB-RELATED"/>
    <property type="match status" value="1"/>
</dbReference>
<dbReference type="GO" id="GO:0005886">
    <property type="term" value="C:plasma membrane"/>
    <property type="evidence" value="ECO:0007669"/>
    <property type="project" value="UniProtKB-SubCell"/>
</dbReference>
<evidence type="ECO:0000256" key="2">
    <source>
        <dbReference type="ARBA" id="ARBA00022448"/>
    </source>
</evidence>
<evidence type="ECO:0000313" key="9">
    <source>
        <dbReference type="EMBL" id="HJG87117.1"/>
    </source>
</evidence>
<comment type="caution">
    <text evidence="9">The sequence shown here is derived from an EMBL/GenBank/DDBJ whole genome shotgun (WGS) entry which is preliminary data.</text>
</comment>
<keyword evidence="4 7" id="KW-0812">Transmembrane</keyword>
<keyword evidence="6 7" id="KW-0472">Membrane</keyword>
<feature type="transmembrane region" description="Helical" evidence="7">
    <location>
        <begin position="249"/>
        <end position="269"/>
    </location>
</feature>
<dbReference type="InterPro" id="IPR004680">
    <property type="entry name" value="Cit_transptr-like_dom"/>
</dbReference>
<organism evidence="9 10">
    <name type="scientific">Pseudoflavonifractor capillosus</name>
    <dbReference type="NCBI Taxonomy" id="106588"/>
    <lineage>
        <taxon>Bacteria</taxon>
        <taxon>Bacillati</taxon>
        <taxon>Bacillota</taxon>
        <taxon>Clostridia</taxon>
        <taxon>Eubacteriales</taxon>
        <taxon>Oscillospiraceae</taxon>
        <taxon>Pseudoflavonifractor</taxon>
    </lineage>
</organism>
<dbReference type="PANTHER" id="PTHR43302:SF5">
    <property type="entry name" value="TRANSPORTER ARSB-RELATED"/>
    <property type="match status" value="1"/>
</dbReference>
<evidence type="ECO:0000256" key="7">
    <source>
        <dbReference type="SAM" id="Phobius"/>
    </source>
</evidence>
<feature type="transmembrane region" description="Helical" evidence="7">
    <location>
        <begin position="160"/>
        <end position="183"/>
    </location>
</feature>
<evidence type="ECO:0000259" key="8">
    <source>
        <dbReference type="Pfam" id="PF03600"/>
    </source>
</evidence>
<dbReference type="Proteomes" id="UP000760668">
    <property type="component" value="Unassembled WGS sequence"/>
</dbReference>
<evidence type="ECO:0000256" key="5">
    <source>
        <dbReference type="ARBA" id="ARBA00022989"/>
    </source>
</evidence>
<keyword evidence="2" id="KW-0813">Transport</keyword>
<name>A0A921MMS2_9FIRM</name>
<keyword evidence="3" id="KW-1003">Cell membrane</keyword>
<dbReference type="EMBL" id="DYUC01000087">
    <property type="protein sequence ID" value="HJG87117.1"/>
    <property type="molecule type" value="Genomic_DNA"/>
</dbReference>
<reference evidence="9" key="2">
    <citation type="submission" date="2021-09" db="EMBL/GenBank/DDBJ databases">
        <authorList>
            <person name="Gilroy R."/>
        </authorList>
    </citation>
    <scope>NUCLEOTIDE SEQUENCE</scope>
    <source>
        <strain evidence="9">CHK179-5677</strain>
    </source>
</reference>
<feature type="transmembrane region" description="Helical" evidence="7">
    <location>
        <begin position="348"/>
        <end position="370"/>
    </location>
</feature>
<evidence type="ECO:0000256" key="1">
    <source>
        <dbReference type="ARBA" id="ARBA00004651"/>
    </source>
</evidence>
<proteinExistence type="predicted"/>
<feature type="transmembrane region" description="Helical" evidence="7">
    <location>
        <begin position="204"/>
        <end position="237"/>
    </location>
</feature>
<feature type="transmembrane region" description="Helical" evidence="7">
    <location>
        <begin position="121"/>
        <end position="140"/>
    </location>
</feature>
<comment type="subcellular location">
    <subcellularLocation>
        <location evidence="1">Cell membrane</location>
        <topology evidence="1">Multi-pass membrane protein</topology>
    </subcellularLocation>
</comment>
<reference evidence="9" key="1">
    <citation type="journal article" date="2021" name="PeerJ">
        <title>Extensive microbial diversity within the chicken gut microbiome revealed by metagenomics and culture.</title>
        <authorList>
            <person name="Gilroy R."/>
            <person name="Ravi A."/>
            <person name="Getino M."/>
            <person name="Pursley I."/>
            <person name="Horton D.L."/>
            <person name="Alikhan N.F."/>
            <person name="Baker D."/>
            <person name="Gharbi K."/>
            <person name="Hall N."/>
            <person name="Watson M."/>
            <person name="Adriaenssens E.M."/>
            <person name="Foster-Nyarko E."/>
            <person name="Jarju S."/>
            <person name="Secka A."/>
            <person name="Antonio M."/>
            <person name="Oren A."/>
            <person name="Chaudhuri R.R."/>
            <person name="La Ragione R."/>
            <person name="Hildebrand F."/>
            <person name="Pallen M.J."/>
        </authorList>
    </citation>
    <scope>NUCLEOTIDE SEQUENCE</scope>
    <source>
        <strain evidence="9">CHK179-5677</strain>
    </source>
</reference>
<sequence>MASSIVSFVKREAVGCIALLCALVSMIFVPPSAAYLGYIDFRVLSLLFCLMAVVAGLQDCGLFAVLAQKLLAGKKRMRFISLVLVLLPFFVSMLITNDVALITFVPFTLLVLGLVGRLERALYLVVLQTLAANLGSMATPVGNPQNLYLYSAFGIPAGEFFAVMAPLTLVSLAGLSVAALCVKPEGIEVRFPEKQTIRRPRQLWLMAVLFLLCLLSVFHVLHYAALLAIVAVCLLLFARHLFPRVDYGLLFTFICFFIFAGNIGNIPAVKDFLSAVMAENTFITSLCASQIISNVPAAVLLSGFTEDWKGLLLGTDVGGLGTLIASLASLISFRLYLKSPGAKSLRYLGVFTLANLVGLAILIAVSLIFLL</sequence>
<evidence type="ECO:0000256" key="4">
    <source>
        <dbReference type="ARBA" id="ARBA00022692"/>
    </source>
</evidence>
<feature type="transmembrane region" description="Helical" evidence="7">
    <location>
        <begin position="79"/>
        <end position="95"/>
    </location>
</feature>
<feature type="transmembrane region" description="Helical" evidence="7">
    <location>
        <begin position="281"/>
        <end position="305"/>
    </location>
</feature>
<keyword evidence="5 7" id="KW-1133">Transmembrane helix</keyword>
<gene>
    <name evidence="9" type="ORF">K8V01_08865</name>
</gene>
<evidence type="ECO:0000313" key="10">
    <source>
        <dbReference type="Proteomes" id="UP000760668"/>
    </source>
</evidence>
<feature type="transmembrane region" description="Helical" evidence="7">
    <location>
        <begin position="101"/>
        <end position="116"/>
    </location>
</feature>
<protein>
    <submittedName>
        <fullName evidence="9">Anion permease</fullName>
    </submittedName>
</protein>
<dbReference type="Pfam" id="PF03600">
    <property type="entry name" value="CitMHS"/>
    <property type="match status" value="1"/>
</dbReference>
<dbReference type="AlphaFoldDB" id="A0A921MMS2"/>
<feature type="transmembrane region" description="Helical" evidence="7">
    <location>
        <begin position="317"/>
        <end position="336"/>
    </location>
</feature>
<dbReference type="GO" id="GO:0055085">
    <property type="term" value="P:transmembrane transport"/>
    <property type="evidence" value="ECO:0007669"/>
    <property type="project" value="InterPro"/>
</dbReference>